<feature type="transmembrane region" description="Helical" evidence="7">
    <location>
        <begin position="88"/>
        <end position="110"/>
    </location>
</feature>
<feature type="transmembrane region" description="Helical" evidence="7">
    <location>
        <begin position="225"/>
        <end position="258"/>
    </location>
</feature>
<evidence type="ECO:0000256" key="2">
    <source>
        <dbReference type="ARBA" id="ARBA00005551"/>
    </source>
</evidence>
<gene>
    <name evidence="9" type="primary">kefC</name>
    <name evidence="9" type="ORF">ELAC_0562</name>
</gene>
<feature type="transmembrane region" description="Helical" evidence="7">
    <location>
        <begin position="305"/>
        <end position="327"/>
    </location>
</feature>
<dbReference type="EMBL" id="CWGJ01000010">
    <property type="protein sequence ID" value="CRX37917.1"/>
    <property type="molecule type" value="Genomic_DNA"/>
</dbReference>
<keyword evidence="6 7" id="KW-0472">Membrane</keyword>
<dbReference type="InterPro" id="IPR038770">
    <property type="entry name" value="Na+/solute_symporter_sf"/>
</dbReference>
<feature type="transmembrane region" description="Helical" evidence="7">
    <location>
        <begin position="270"/>
        <end position="293"/>
    </location>
</feature>
<dbReference type="Gene3D" id="1.20.1530.20">
    <property type="match status" value="1"/>
</dbReference>
<dbReference type="AlphaFoldDB" id="A0A0H5DNR0"/>
<feature type="transmembrane region" description="Helical" evidence="7">
    <location>
        <begin position="149"/>
        <end position="174"/>
    </location>
</feature>
<evidence type="ECO:0000313" key="10">
    <source>
        <dbReference type="Proteomes" id="UP000220251"/>
    </source>
</evidence>
<evidence type="ECO:0000313" key="9">
    <source>
        <dbReference type="EMBL" id="CRX37917.1"/>
    </source>
</evidence>
<feature type="transmembrane region" description="Helical" evidence="7">
    <location>
        <begin position="364"/>
        <end position="384"/>
    </location>
</feature>
<evidence type="ECO:0000256" key="5">
    <source>
        <dbReference type="ARBA" id="ARBA00022989"/>
    </source>
</evidence>
<reference evidence="10" key="1">
    <citation type="submission" date="2015-06" db="EMBL/GenBank/DDBJ databases">
        <authorList>
            <person name="Bertelli C."/>
        </authorList>
    </citation>
    <scope>NUCLEOTIDE SEQUENCE [LARGE SCALE GENOMIC DNA]</scope>
    <source>
        <strain evidence="10">CRIB-30</strain>
    </source>
</reference>
<comment type="subcellular location">
    <subcellularLocation>
        <location evidence="1">Membrane</location>
        <topology evidence="1">Multi-pass membrane protein</topology>
    </subcellularLocation>
</comment>
<dbReference type="Pfam" id="PF02254">
    <property type="entry name" value="TrkA_N"/>
    <property type="match status" value="1"/>
</dbReference>
<keyword evidence="5 7" id="KW-1133">Transmembrane helix</keyword>
<dbReference type="SUPFAM" id="SSF51735">
    <property type="entry name" value="NAD(P)-binding Rossmann-fold domains"/>
    <property type="match status" value="1"/>
</dbReference>
<dbReference type="RefSeq" id="WP_098037781.1">
    <property type="nucleotide sequence ID" value="NZ_CWGJ01000010.1"/>
</dbReference>
<dbReference type="InterPro" id="IPR003148">
    <property type="entry name" value="RCK_N"/>
</dbReference>
<proteinExistence type="inferred from homology"/>
<evidence type="ECO:0000256" key="6">
    <source>
        <dbReference type="ARBA" id="ARBA00023136"/>
    </source>
</evidence>
<dbReference type="PANTHER" id="PTHR42751:SF1">
    <property type="entry name" value="CATION_PROTON ANTIPORTER YBAL-RELATED"/>
    <property type="match status" value="1"/>
</dbReference>
<dbReference type="InterPro" id="IPR036291">
    <property type="entry name" value="NAD(P)-bd_dom_sf"/>
</dbReference>
<feature type="transmembrane region" description="Helical" evidence="7">
    <location>
        <begin position="6"/>
        <end position="23"/>
    </location>
</feature>
<evidence type="ECO:0000256" key="4">
    <source>
        <dbReference type="ARBA" id="ARBA00022692"/>
    </source>
</evidence>
<evidence type="ECO:0000256" key="1">
    <source>
        <dbReference type="ARBA" id="ARBA00004141"/>
    </source>
</evidence>
<comment type="similarity">
    <text evidence="2">Belongs to the monovalent cation:proton antiporter 2 (CPA2) transporter (TC 2.A.37) family.</text>
</comment>
<dbReference type="Pfam" id="PF00999">
    <property type="entry name" value="Na_H_Exchanger"/>
    <property type="match status" value="1"/>
</dbReference>
<dbReference type="PROSITE" id="PS51201">
    <property type="entry name" value="RCK_N"/>
    <property type="match status" value="1"/>
</dbReference>
<organism evidence="9 10">
    <name type="scientific">Estrella lausannensis</name>
    <dbReference type="NCBI Taxonomy" id="483423"/>
    <lineage>
        <taxon>Bacteria</taxon>
        <taxon>Pseudomonadati</taxon>
        <taxon>Chlamydiota</taxon>
        <taxon>Chlamydiia</taxon>
        <taxon>Parachlamydiales</taxon>
        <taxon>Candidatus Criblamydiaceae</taxon>
        <taxon>Estrella</taxon>
    </lineage>
</organism>
<dbReference type="InterPro" id="IPR006153">
    <property type="entry name" value="Cation/H_exchanger_TM"/>
</dbReference>
<dbReference type="Gene3D" id="3.40.50.720">
    <property type="entry name" value="NAD(P)-binding Rossmann-like Domain"/>
    <property type="match status" value="1"/>
</dbReference>
<dbReference type="Proteomes" id="UP000220251">
    <property type="component" value="Unassembled WGS sequence"/>
</dbReference>
<keyword evidence="10" id="KW-1185">Reference proteome</keyword>
<dbReference type="PANTHER" id="PTHR42751">
    <property type="entry name" value="SODIUM/HYDROGEN EXCHANGER FAMILY/TRKA DOMAIN PROTEIN"/>
    <property type="match status" value="1"/>
</dbReference>
<feature type="transmembrane region" description="Helical" evidence="7">
    <location>
        <begin position="116"/>
        <end position="137"/>
    </location>
</feature>
<keyword evidence="3" id="KW-0813">Transport</keyword>
<protein>
    <submittedName>
        <fullName evidence="9">Glutathione-regulated potassium-efflux system protein</fullName>
    </submittedName>
</protein>
<evidence type="ECO:0000256" key="7">
    <source>
        <dbReference type="SAM" id="Phobius"/>
    </source>
</evidence>
<accession>A0A0H5DNR0</accession>
<dbReference type="OrthoDB" id="9793589at2"/>
<feature type="transmembrane region" description="Helical" evidence="7">
    <location>
        <begin position="180"/>
        <end position="204"/>
    </location>
</feature>
<sequence>MHSNLQIVLILTIGFALASLLAFIAQRFRFPAILGYMLAGYIIGPYSPGFVADVEISEQLAEICVILMLFGVGLHFRIEDLIGVKNIAIPGAVAQTFFAAVTGFLIVRGMGWSPEAALIIGLSIGVASTVVLVRILTDNEILNTSKGHIAVGWLVVEDIFTVIFLILLPTFAAFSSGENISLMSFSGSLLILTGKFLILGLFMFKWGHKIVAYILTNIARLKSQELFTLTILALVFVIATGSTALFGTSIALGAFIAGMVIGKTSVRHQAAANALPLKDIFAVIFFLSVGMLFNPNPIIANYPLFLGVLAVILIVKPLVAFIITVLLGHSLNVALTLSVALAQIGEFSFILAEEAMNLKLLPDDGFDILVACALVSISLNPLLFQSIGWIEKKMAPLPLFRRGRRNVVKGQEGYQFPTPTVIIVGFGQIGKEVSVFLKEMGIFPLIIEQNIDTVMRMEAQDTIFFGDAAESNILKDIHIEQASHLLITVPDTAKTVKIIHTARSVNPDIEIICRSQSIIDEDKIKELRAKSICTESVAMNSFLILVRQLFHPAKK</sequence>
<feature type="transmembrane region" description="Helical" evidence="7">
    <location>
        <begin position="59"/>
        <end position="76"/>
    </location>
</feature>
<dbReference type="GO" id="GO:0006813">
    <property type="term" value="P:potassium ion transport"/>
    <property type="evidence" value="ECO:0007669"/>
    <property type="project" value="InterPro"/>
</dbReference>
<feature type="transmembrane region" description="Helical" evidence="7">
    <location>
        <begin position="30"/>
        <end position="47"/>
    </location>
</feature>
<name>A0A0H5DNR0_9BACT</name>
<dbReference type="GO" id="GO:0016020">
    <property type="term" value="C:membrane"/>
    <property type="evidence" value="ECO:0007669"/>
    <property type="project" value="UniProtKB-SubCell"/>
</dbReference>
<dbReference type="GO" id="GO:1902600">
    <property type="term" value="P:proton transmembrane transport"/>
    <property type="evidence" value="ECO:0007669"/>
    <property type="project" value="InterPro"/>
</dbReference>
<evidence type="ECO:0000259" key="8">
    <source>
        <dbReference type="PROSITE" id="PS51201"/>
    </source>
</evidence>
<evidence type="ECO:0000256" key="3">
    <source>
        <dbReference type="ARBA" id="ARBA00022448"/>
    </source>
</evidence>
<keyword evidence="4 7" id="KW-0812">Transmembrane</keyword>
<dbReference type="GO" id="GO:0015297">
    <property type="term" value="F:antiporter activity"/>
    <property type="evidence" value="ECO:0007669"/>
    <property type="project" value="InterPro"/>
</dbReference>
<feature type="domain" description="RCK N-terminal" evidence="8">
    <location>
        <begin position="418"/>
        <end position="536"/>
    </location>
</feature>